<reference evidence="2 3" key="1">
    <citation type="submission" date="2018-01" db="EMBL/GenBank/DDBJ databases">
        <title>Comparison of the Chinese Bamboo Partridge and Red Junglefowl genome sequences highlights the importance of demography in genome evolution.</title>
        <authorList>
            <person name="Tiley G.P."/>
            <person name="Kimball R.T."/>
            <person name="Braun E.L."/>
            <person name="Burleigh J.G."/>
        </authorList>
    </citation>
    <scope>NUCLEOTIDE SEQUENCE [LARGE SCALE GENOMIC DNA]</scope>
    <source>
        <strain evidence="2">RTK389</strain>
        <tissue evidence="2">Blood</tissue>
    </source>
</reference>
<feature type="compositionally biased region" description="Pro residues" evidence="1">
    <location>
        <begin position="33"/>
        <end position="48"/>
    </location>
</feature>
<accession>A0A2P4SWY8</accession>
<protein>
    <submittedName>
        <fullName evidence="2">Uncharacterized protein</fullName>
    </submittedName>
</protein>
<feature type="region of interest" description="Disordered" evidence="1">
    <location>
        <begin position="316"/>
        <end position="343"/>
    </location>
</feature>
<dbReference type="Proteomes" id="UP000237246">
    <property type="component" value="Unassembled WGS sequence"/>
</dbReference>
<feature type="compositionally biased region" description="Basic and acidic residues" evidence="1">
    <location>
        <begin position="228"/>
        <end position="237"/>
    </location>
</feature>
<feature type="compositionally biased region" description="Basic residues" evidence="1">
    <location>
        <begin position="102"/>
        <end position="113"/>
    </location>
</feature>
<gene>
    <name evidence="2" type="ORF">CIB84_007637</name>
</gene>
<dbReference type="AlphaFoldDB" id="A0A2P4SWY8"/>
<organism evidence="2 3">
    <name type="scientific">Bambusicola thoracicus</name>
    <name type="common">Chinese bamboo-partridge</name>
    <name type="synonym">Perdix thoracica</name>
    <dbReference type="NCBI Taxonomy" id="9083"/>
    <lineage>
        <taxon>Eukaryota</taxon>
        <taxon>Metazoa</taxon>
        <taxon>Chordata</taxon>
        <taxon>Craniata</taxon>
        <taxon>Vertebrata</taxon>
        <taxon>Euteleostomi</taxon>
        <taxon>Archelosauria</taxon>
        <taxon>Archosauria</taxon>
        <taxon>Dinosauria</taxon>
        <taxon>Saurischia</taxon>
        <taxon>Theropoda</taxon>
        <taxon>Coelurosauria</taxon>
        <taxon>Aves</taxon>
        <taxon>Neognathae</taxon>
        <taxon>Galloanserae</taxon>
        <taxon>Galliformes</taxon>
        <taxon>Phasianidae</taxon>
        <taxon>Perdicinae</taxon>
        <taxon>Bambusicola</taxon>
    </lineage>
</organism>
<evidence type="ECO:0000313" key="2">
    <source>
        <dbReference type="EMBL" id="POI28613.1"/>
    </source>
</evidence>
<feature type="region of interest" description="Disordered" evidence="1">
    <location>
        <begin position="1"/>
        <end position="141"/>
    </location>
</feature>
<comment type="caution">
    <text evidence="2">The sequence shown here is derived from an EMBL/GenBank/DDBJ whole genome shotgun (WGS) entry which is preliminary data.</text>
</comment>
<dbReference type="EMBL" id="PPHD01018716">
    <property type="protein sequence ID" value="POI28613.1"/>
    <property type="molecule type" value="Genomic_DNA"/>
</dbReference>
<proteinExistence type="predicted"/>
<name>A0A2P4SWY8_BAMTH</name>
<sequence length="343" mass="37512">MWDLTRTRKKKKGKKKKKKRNLGLAKRPARPGRSPPCSSPDGAPPRPPLQRKGVVGTLRRPPRSRPSGGGAYGLVPRRRARRAMELLNTDPRGRLPSAASRPVRRRGVPSRRRGVTERTGWGRGDSQHGSPLCSPLLPRRAAASGSPERVFMWQQMGAARSEQHHGARAGAAPSVYPAPGGSLRPRSADGPRRGGPLQPRPFPEQNIHQSENPGAVQGSSNLAQRAVEPPEREEAERPLLSCRYQSVLTSIKEGGERSLQGCLGQTGARRRDSPAPPGMLDPQEFIGSLFPRLLHSVRLSIIWICVTEIRYLRAGRSRSKEAKGSSPAPTFPPHLYFDSPHGA</sequence>
<feature type="compositionally biased region" description="Polar residues" evidence="1">
    <location>
        <begin position="206"/>
        <end position="222"/>
    </location>
</feature>
<feature type="compositionally biased region" description="Basic residues" evidence="1">
    <location>
        <begin position="7"/>
        <end position="21"/>
    </location>
</feature>
<feature type="region of interest" description="Disordered" evidence="1">
    <location>
        <begin position="158"/>
        <end position="238"/>
    </location>
</feature>
<evidence type="ECO:0000313" key="3">
    <source>
        <dbReference type="Proteomes" id="UP000237246"/>
    </source>
</evidence>
<evidence type="ECO:0000256" key="1">
    <source>
        <dbReference type="SAM" id="MobiDB-lite"/>
    </source>
</evidence>
<keyword evidence="3" id="KW-1185">Reference proteome</keyword>